<protein>
    <submittedName>
        <fullName evidence="2">Uncharacterized protein</fullName>
    </submittedName>
</protein>
<dbReference type="Proteomes" id="UP000637002">
    <property type="component" value="Unassembled WGS sequence"/>
</dbReference>
<evidence type="ECO:0000313" key="2">
    <source>
        <dbReference type="EMBL" id="GGC61435.1"/>
    </source>
</evidence>
<dbReference type="EMBL" id="BMGG01000003">
    <property type="protein sequence ID" value="GGC61435.1"/>
    <property type="molecule type" value="Genomic_DNA"/>
</dbReference>
<reference evidence="2" key="2">
    <citation type="submission" date="2020-09" db="EMBL/GenBank/DDBJ databases">
        <authorList>
            <person name="Sun Q."/>
            <person name="Zhou Y."/>
        </authorList>
    </citation>
    <scope>NUCLEOTIDE SEQUENCE</scope>
    <source>
        <strain evidence="2">CGMCC 1.12919</strain>
    </source>
</reference>
<dbReference type="RefSeq" id="WP_188609268.1">
    <property type="nucleotide sequence ID" value="NZ_BMGG01000003.1"/>
</dbReference>
<sequence>MSKHRKTAKPTDADLKGNPMIGGSKGAAQVPSGELDLLGGATTIEGDVANDSNAHGGVDKAAATGHRVGTRR</sequence>
<evidence type="ECO:0000256" key="1">
    <source>
        <dbReference type="SAM" id="MobiDB-lite"/>
    </source>
</evidence>
<dbReference type="AlphaFoldDB" id="A0A916U5X7"/>
<organism evidence="2 3">
    <name type="scientific">Chelatococcus reniformis</name>
    <dbReference type="NCBI Taxonomy" id="1494448"/>
    <lineage>
        <taxon>Bacteria</taxon>
        <taxon>Pseudomonadati</taxon>
        <taxon>Pseudomonadota</taxon>
        <taxon>Alphaproteobacteria</taxon>
        <taxon>Hyphomicrobiales</taxon>
        <taxon>Chelatococcaceae</taxon>
        <taxon>Chelatococcus</taxon>
    </lineage>
</organism>
<name>A0A916U5X7_9HYPH</name>
<accession>A0A916U5X7</accession>
<gene>
    <name evidence="2" type="ORF">GCM10010994_20000</name>
</gene>
<feature type="region of interest" description="Disordered" evidence="1">
    <location>
        <begin position="1"/>
        <end position="72"/>
    </location>
</feature>
<keyword evidence="3" id="KW-1185">Reference proteome</keyword>
<reference evidence="2" key="1">
    <citation type="journal article" date="2014" name="Int. J. Syst. Evol. Microbiol.">
        <title>Complete genome sequence of Corynebacterium casei LMG S-19264T (=DSM 44701T), isolated from a smear-ripened cheese.</title>
        <authorList>
            <consortium name="US DOE Joint Genome Institute (JGI-PGF)"/>
            <person name="Walter F."/>
            <person name="Albersmeier A."/>
            <person name="Kalinowski J."/>
            <person name="Ruckert C."/>
        </authorList>
    </citation>
    <scope>NUCLEOTIDE SEQUENCE</scope>
    <source>
        <strain evidence="2">CGMCC 1.12919</strain>
    </source>
</reference>
<proteinExistence type="predicted"/>
<evidence type="ECO:0000313" key="3">
    <source>
        <dbReference type="Proteomes" id="UP000637002"/>
    </source>
</evidence>
<comment type="caution">
    <text evidence="2">The sequence shown here is derived from an EMBL/GenBank/DDBJ whole genome shotgun (WGS) entry which is preliminary data.</text>
</comment>